<keyword evidence="2" id="KW-1185">Reference proteome</keyword>
<protein>
    <submittedName>
        <fullName evidence="1">Tetratricopeptide repeat protein</fullName>
    </submittedName>
</protein>
<accession>A0A951J3I9</accession>
<comment type="caution">
    <text evidence="1">The sequence shown here is derived from an EMBL/GenBank/DDBJ whole genome shotgun (WGS) entry which is preliminary data.</text>
</comment>
<sequence>MFKSYPYLIPTILFLVIFSSCSPKLHKYESLLDGISAKPEVLTMHRDSVRVNITGALPLPLLNKDTKIYLFPEYRYGEGALRLGEFVAFDGTYTNAVQAVRLDEKITFPYLEGMDKGVLAIKALVFHKDKVFVPSEKELVPGVSILPLLTRLGQITPNEPIEEIGMYISTDFPGFSTNSERQFSVNFPLGSAQVPGRTLPTTLYNFLNRGERGFVIKKITVTGLVSPETAELSNPTLSGQRAENLKQRIKNIPAVSHVPVEIEERRNDFFDFRMLLRDYGGINTTQKDAYYQILTTDESFESQLAQIRQLSTFRKVSADLFPKLRTAQVKIELENSRFSDAEISASVYKMLKEGEGLEGFTKEHLIFAGQQAKRLEEKEKIYQKLVEIAPSVLAYNNLGVVFLNKAQRELDVRQKNIYISNALSNLREANRIQTNSISMHNIGRAYLLRKDYFEAYVAISEASGLERSETSEFLRVNEGLRGALDILNGDYRLATIRFNRAPESEVNYFNKGLAYFLAEDYRQAMIAFEESALLDRDFGYGFYGLALVAAVSNDEQALIENLQKAISRSEFLRERAMREVLFRRYWDRPAFIRVLK</sequence>
<dbReference type="AlphaFoldDB" id="A0A951J3I9"/>
<dbReference type="InterPro" id="IPR019734">
    <property type="entry name" value="TPR_rpt"/>
</dbReference>
<reference evidence="1 2" key="1">
    <citation type="journal article" date="2020" name="Syst. Appl. Microbiol.">
        <title>Arthrospiribacter ruber gen. nov., sp. nov., a novel bacterium isolated from Arthrospira cultures.</title>
        <authorList>
            <person name="Waleron M."/>
            <person name="Misztak A."/>
            <person name="Waleron M.M."/>
            <person name="Furmaniak M."/>
            <person name="Mrozik A."/>
            <person name="Waleron K."/>
        </authorList>
    </citation>
    <scope>NUCLEOTIDE SEQUENCE [LARGE SCALE GENOMIC DNA]</scope>
    <source>
        <strain evidence="1 2">DPMB0001</strain>
    </source>
</reference>
<gene>
    <name evidence="1" type="ORF">EGN73_18180</name>
</gene>
<name>A0A951J3I9_9BACT</name>
<dbReference type="Proteomes" id="UP000727490">
    <property type="component" value="Unassembled WGS sequence"/>
</dbReference>
<organism evidence="1 2">
    <name type="scientific">Arthrospiribacter ruber</name>
    <dbReference type="NCBI Taxonomy" id="2487934"/>
    <lineage>
        <taxon>Bacteria</taxon>
        <taxon>Pseudomonadati</taxon>
        <taxon>Bacteroidota</taxon>
        <taxon>Cytophagia</taxon>
        <taxon>Cytophagales</taxon>
        <taxon>Cyclobacteriaceae</taxon>
        <taxon>Arthrospiribacter</taxon>
    </lineage>
</organism>
<dbReference type="SMART" id="SM00028">
    <property type="entry name" value="TPR"/>
    <property type="match status" value="2"/>
</dbReference>
<evidence type="ECO:0000313" key="1">
    <source>
        <dbReference type="EMBL" id="MBW3469728.1"/>
    </source>
</evidence>
<evidence type="ECO:0000313" key="2">
    <source>
        <dbReference type="Proteomes" id="UP000727490"/>
    </source>
</evidence>
<proteinExistence type="predicted"/>
<dbReference type="EMBL" id="RPHB01000009">
    <property type="protein sequence ID" value="MBW3469728.1"/>
    <property type="molecule type" value="Genomic_DNA"/>
</dbReference>
<dbReference type="PROSITE" id="PS51257">
    <property type="entry name" value="PROKAR_LIPOPROTEIN"/>
    <property type="match status" value="1"/>
</dbReference>